<dbReference type="InterPro" id="IPR029058">
    <property type="entry name" value="AB_hydrolase_fold"/>
</dbReference>
<name>Q1ATJ1_RUBXD</name>
<dbReference type="Pfam" id="PF08530">
    <property type="entry name" value="PepX_C"/>
    <property type="match status" value="1"/>
</dbReference>
<evidence type="ECO:0000256" key="1">
    <source>
        <dbReference type="ARBA" id="ARBA00022801"/>
    </source>
</evidence>
<dbReference type="Gene3D" id="1.10.3020.10">
    <property type="entry name" value="alpha-amino acid ester hydrolase ( Helical cap domain)"/>
    <property type="match status" value="1"/>
</dbReference>
<evidence type="ECO:0000313" key="4">
    <source>
        <dbReference type="EMBL" id="ABG05287.1"/>
    </source>
</evidence>
<dbReference type="InterPro" id="IPR000383">
    <property type="entry name" value="Xaa-Pro-like_dom"/>
</dbReference>
<dbReference type="HOGENOM" id="CLU_015590_5_1_11"/>
<dbReference type="SUPFAM" id="SSF53474">
    <property type="entry name" value="alpha/beta-Hydrolases"/>
    <property type="match status" value="1"/>
</dbReference>
<dbReference type="PANTHER" id="PTHR43056">
    <property type="entry name" value="PEPTIDASE S9 PROLYL OLIGOPEPTIDASE"/>
    <property type="match status" value="1"/>
</dbReference>
<reference evidence="4 5" key="1">
    <citation type="submission" date="2006-06" db="EMBL/GenBank/DDBJ databases">
        <title>Complete sequence of Rubrobacter xylanophilus DSM 9941.</title>
        <authorList>
            <consortium name="US DOE Joint Genome Institute"/>
            <person name="Copeland A."/>
            <person name="Lucas S."/>
            <person name="Lapidus A."/>
            <person name="Barry K."/>
            <person name="Detter J.C."/>
            <person name="Glavina del Rio T."/>
            <person name="Hammon N."/>
            <person name="Israni S."/>
            <person name="Dalin E."/>
            <person name="Tice H."/>
            <person name="Pitluck S."/>
            <person name="Munk A.C."/>
            <person name="Brettin T."/>
            <person name="Bruce D."/>
            <person name="Han C."/>
            <person name="Tapia R."/>
            <person name="Gilna P."/>
            <person name="Schmutz J."/>
            <person name="Larimer F."/>
            <person name="Land M."/>
            <person name="Hauser L."/>
            <person name="Kyrpides N."/>
            <person name="Lykidis A."/>
            <person name="da Costa M.S."/>
            <person name="Rainey F.A."/>
            <person name="Empadinhas N."/>
            <person name="Jolivet E."/>
            <person name="Battista J.R."/>
            <person name="Richardson P."/>
        </authorList>
    </citation>
    <scope>NUCLEOTIDE SEQUENCE [LARGE SCALE GENOMIC DNA]</scope>
    <source>
        <strain evidence="5">DSM 9941 / NBRC 16129 / PRD-1</strain>
    </source>
</reference>
<dbReference type="ESTHER" id="rubxd-Q1ATJ1">
    <property type="family name" value="Cocaine_esterase"/>
</dbReference>
<sequence>MPLREKSGGPEEEGELKEIVFQQDVPARMRDGTTLYANVYRPAGGGPYPVLLTRLPYGKDLPRDATYFDPVKAALHGYIVVVQDVRGRFRSEGEFSPYSQEFEDGYDTVEWAARLPGSDGRVGMWGLSYYGKTQWHAAVMRPPALRSLAPGITWGNHLNGAQLRGGVQELGIVYYWAESAIAPDLLFRRYGRDREKLSKKLPELLDVIDTILAGSGYDVLPTLELPDPDGLAGFVLGGLRRGVDDGIYEHLNIDGKYGRVGAPSFHIGGWYDCFIGETLRQYEAMKRRAEEAGMTPPRLLVGPWTHADFGSTQGELDFGMASSGAFVNARGDLTERQLRWFDATLKGDRAALEADPPVEVFVMGENRWRSYEEWPVPGGRSEEWYLHPGGRLSRQAPPRSEPDAYDYDPQDPAPTRGGATLLAPIHPSGPADQRPVEERPDVLVYTSDPLPEDRTLLGPVWATLHAASSAPDTDFVVRLTDVHPDGRSVLITDGIIRASARESYPAPGVISPRRPTPIEPGRAYEYCVDLWATGITLRAGHRLRVAVTSSSHPRWERNLNTGESAAVSSQSQVARQRVFHDPQRPSRVTLTVLGR</sequence>
<dbReference type="PhylomeDB" id="Q1ATJ1"/>
<dbReference type="NCBIfam" id="TIGR00976">
    <property type="entry name" value="CocE_NonD"/>
    <property type="match status" value="1"/>
</dbReference>
<evidence type="ECO:0000259" key="3">
    <source>
        <dbReference type="SMART" id="SM00939"/>
    </source>
</evidence>
<dbReference type="GO" id="GO:0008239">
    <property type="term" value="F:dipeptidyl-peptidase activity"/>
    <property type="evidence" value="ECO:0007669"/>
    <property type="project" value="InterPro"/>
</dbReference>
<dbReference type="OrthoDB" id="5240615at2"/>
<feature type="domain" description="Xaa-Pro dipeptidyl-peptidase C-terminal" evidence="3">
    <location>
        <begin position="338"/>
        <end position="589"/>
    </location>
</feature>
<dbReference type="Gene3D" id="3.40.50.1820">
    <property type="entry name" value="alpha/beta hydrolase"/>
    <property type="match status" value="1"/>
</dbReference>
<dbReference type="InterPro" id="IPR008979">
    <property type="entry name" value="Galactose-bd-like_sf"/>
</dbReference>
<dbReference type="PANTHER" id="PTHR43056:SF10">
    <property type="entry name" value="COCE_NOND FAMILY, PUTATIVE (AFU_ORTHOLOGUE AFUA_7G00600)-RELATED"/>
    <property type="match status" value="1"/>
</dbReference>
<evidence type="ECO:0000313" key="5">
    <source>
        <dbReference type="Proteomes" id="UP000006637"/>
    </source>
</evidence>
<dbReference type="STRING" id="266117.Rxyl_2359"/>
<proteinExistence type="predicted"/>
<keyword evidence="1" id="KW-0378">Hydrolase</keyword>
<dbReference type="InterPro" id="IPR005674">
    <property type="entry name" value="CocE/Ser_esterase"/>
</dbReference>
<dbReference type="InterPro" id="IPR050585">
    <property type="entry name" value="Xaa-Pro_dipeptidyl-ppase/CocE"/>
</dbReference>
<accession>Q1ATJ1</accession>
<protein>
    <submittedName>
        <fullName evidence="4">X-Pro dipeptidyl-peptidase-like protein</fullName>
    </submittedName>
</protein>
<gene>
    <name evidence="4" type="ordered locus">Rxyl_2359</name>
</gene>
<dbReference type="Gene3D" id="2.60.120.260">
    <property type="entry name" value="Galactose-binding domain-like"/>
    <property type="match status" value="1"/>
</dbReference>
<dbReference type="EMBL" id="CP000386">
    <property type="protein sequence ID" value="ABG05287.1"/>
    <property type="molecule type" value="Genomic_DNA"/>
</dbReference>
<dbReference type="eggNOG" id="COG2936">
    <property type="taxonomic scope" value="Bacteria"/>
</dbReference>
<dbReference type="KEGG" id="rxy:Rxyl_2359"/>
<feature type="region of interest" description="Disordered" evidence="2">
    <location>
        <begin position="379"/>
        <end position="436"/>
    </location>
</feature>
<dbReference type="Pfam" id="PF02129">
    <property type="entry name" value="Peptidase_S15"/>
    <property type="match status" value="1"/>
</dbReference>
<organism evidence="4 5">
    <name type="scientific">Rubrobacter xylanophilus (strain DSM 9941 / JCM 11954 / NBRC 16129 / PRD-1)</name>
    <dbReference type="NCBI Taxonomy" id="266117"/>
    <lineage>
        <taxon>Bacteria</taxon>
        <taxon>Bacillati</taxon>
        <taxon>Actinomycetota</taxon>
        <taxon>Rubrobacteria</taxon>
        <taxon>Rubrobacterales</taxon>
        <taxon>Rubrobacteraceae</taxon>
        <taxon>Rubrobacter</taxon>
    </lineage>
</organism>
<dbReference type="SUPFAM" id="SSF49785">
    <property type="entry name" value="Galactose-binding domain-like"/>
    <property type="match status" value="1"/>
</dbReference>
<evidence type="ECO:0000256" key="2">
    <source>
        <dbReference type="SAM" id="MobiDB-lite"/>
    </source>
</evidence>
<dbReference type="Proteomes" id="UP000006637">
    <property type="component" value="Chromosome"/>
</dbReference>
<dbReference type="AlphaFoldDB" id="Q1ATJ1"/>
<dbReference type="InterPro" id="IPR013736">
    <property type="entry name" value="Xaa-Pro_dipept_C"/>
</dbReference>
<keyword evidence="5" id="KW-1185">Reference proteome</keyword>
<dbReference type="SMART" id="SM00939">
    <property type="entry name" value="PepX_C"/>
    <property type="match status" value="1"/>
</dbReference>